<dbReference type="GeneID" id="39589841"/>
<feature type="compositionally biased region" description="Polar residues" evidence="5">
    <location>
        <begin position="415"/>
        <end position="427"/>
    </location>
</feature>
<evidence type="ECO:0000313" key="8">
    <source>
        <dbReference type="Proteomes" id="UP000279236"/>
    </source>
</evidence>
<dbReference type="RefSeq" id="XP_028471869.1">
    <property type="nucleotide sequence ID" value="XM_028620827.1"/>
</dbReference>
<dbReference type="PRINTS" id="PR00420">
    <property type="entry name" value="RNGMNOXGNASE"/>
</dbReference>
<dbReference type="PANTHER" id="PTHR43004">
    <property type="entry name" value="TRK SYSTEM POTASSIUM UPTAKE PROTEIN"/>
    <property type="match status" value="1"/>
</dbReference>
<dbReference type="GO" id="GO:0016709">
    <property type="term" value="F:oxidoreductase activity, acting on paired donors, with incorporation or reduction of molecular oxygen, NAD(P)H as one donor, and incorporation of one atom of oxygen"/>
    <property type="evidence" value="ECO:0007669"/>
    <property type="project" value="UniProtKB-ARBA"/>
</dbReference>
<dbReference type="Gene3D" id="3.30.70.2450">
    <property type="match status" value="1"/>
</dbReference>
<evidence type="ECO:0000256" key="1">
    <source>
        <dbReference type="ARBA" id="ARBA00001974"/>
    </source>
</evidence>
<keyword evidence="8" id="KW-1185">Reference proteome</keyword>
<reference evidence="7 8" key="1">
    <citation type="submission" date="2018-11" db="EMBL/GenBank/DDBJ databases">
        <title>Genome sequence of Apiotrichum porosum DSM 27194.</title>
        <authorList>
            <person name="Aliyu H."/>
            <person name="Gorte O."/>
            <person name="Ochsenreither K."/>
        </authorList>
    </citation>
    <scope>NUCLEOTIDE SEQUENCE [LARGE SCALE GENOMIC DNA]</scope>
    <source>
        <strain evidence="7 8">DSM 27194</strain>
    </source>
</reference>
<dbReference type="GO" id="GO:0071949">
    <property type="term" value="F:FAD binding"/>
    <property type="evidence" value="ECO:0007669"/>
    <property type="project" value="InterPro"/>
</dbReference>
<dbReference type="EMBL" id="RSCE01000021">
    <property type="protein sequence ID" value="RSH76722.1"/>
    <property type="molecule type" value="Genomic_DNA"/>
</dbReference>
<dbReference type="STRING" id="105984.A0A427XD29"/>
<keyword evidence="3" id="KW-0274">FAD</keyword>
<comment type="caution">
    <text evidence="7">The sequence shown here is derived from an EMBL/GenBank/DDBJ whole genome shotgun (WGS) entry which is preliminary data.</text>
</comment>
<gene>
    <name evidence="7" type="ORF">EHS24_005298</name>
</gene>
<evidence type="ECO:0000256" key="2">
    <source>
        <dbReference type="ARBA" id="ARBA00022630"/>
    </source>
</evidence>
<evidence type="ECO:0000256" key="4">
    <source>
        <dbReference type="ARBA" id="ARBA00023002"/>
    </source>
</evidence>
<protein>
    <recommendedName>
        <fullName evidence="6">FAD-binding domain-containing protein</fullName>
    </recommendedName>
</protein>
<dbReference type="AlphaFoldDB" id="A0A427XD29"/>
<evidence type="ECO:0000256" key="3">
    <source>
        <dbReference type="ARBA" id="ARBA00022827"/>
    </source>
</evidence>
<organism evidence="7 8">
    <name type="scientific">Apiotrichum porosum</name>
    <dbReference type="NCBI Taxonomy" id="105984"/>
    <lineage>
        <taxon>Eukaryota</taxon>
        <taxon>Fungi</taxon>
        <taxon>Dikarya</taxon>
        <taxon>Basidiomycota</taxon>
        <taxon>Agaricomycotina</taxon>
        <taxon>Tremellomycetes</taxon>
        <taxon>Trichosporonales</taxon>
        <taxon>Trichosporonaceae</taxon>
        <taxon>Apiotrichum</taxon>
    </lineage>
</organism>
<dbReference type="SUPFAM" id="SSF51905">
    <property type="entry name" value="FAD/NAD(P)-binding domain"/>
    <property type="match status" value="1"/>
</dbReference>
<evidence type="ECO:0000256" key="5">
    <source>
        <dbReference type="SAM" id="MobiDB-lite"/>
    </source>
</evidence>
<evidence type="ECO:0000313" key="7">
    <source>
        <dbReference type="EMBL" id="RSH76722.1"/>
    </source>
</evidence>
<sequence length="611" mass="66058">MVANLPHYYHPRTYAPSQVESTPTGSSLPVVVVGAGPAGLATALSAAKRGVKVTVIDQGTSASYGSRATCYSRHTMEIAQRLGYGDQLESRALAWTGGRSFYHDREILEFKMPHSSHSALPPMVNIGQCEYEEMQITAAEKDSNITILWGVTLTGLESDADGVTLTVDSAGGERKLSADRVVASDGGQSKVRKLTGLHLQGTAYEGRYIIADIHWISKLPTQRMVWFDPPSNPGSTVIMHKQPDNIWRIDYQLLPGEDVAAQTTEEAIMARITKHLAWLENNGTITAQPWTLQWHSFYKAMALALPSFVHGRIVFAGDAAHLVPIFGVRGLNSAMEDGDVLGWMIAAVAHGDADESLLKVYSQERRDAWEQNIASAGKSTLIMTPGSDGYRTTRDALLRVAEVMPEFRHLIDPRQSSATHALRSSLSIPGPGDTPELKAGEPLEDRRLVIDGVETSLNKARGYGFGVFAIAPVDHAEVDSVVSRIQTALPHEQIKAVVLEQGSDGGCAAAWNAKAGEVVIVRPDGLVLSRGLPSQLGAFDVRLRGLKLGVNEATDPVLSTPEQLSRESVWLQLSKALDSTDDKAALMTRLALVLGAEAGSKRVEEVLRQVA</sequence>
<accession>A0A427XD29</accession>
<dbReference type="InterPro" id="IPR036188">
    <property type="entry name" value="FAD/NAD-bd_sf"/>
</dbReference>
<keyword evidence="2" id="KW-0285">Flavoprotein</keyword>
<dbReference type="OrthoDB" id="2690153at2759"/>
<evidence type="ECO:0000259" key="6">
    <source>
        <dbReference type="Pfam" id="PF01494"/>
    </source>
</evidence>
<dbReference type="Gene3D" id="3.50.50.60">
    <property type="entry name" value="FAD/NAD(P)-binding domain"/>
    <property type="match status" value="1"/>
</dbReference>
<keyword evidence="4" id="KW-0560">Oxidoreductase</keyword>
<dbReference type="InterPro" id="IPR050641">
    <property type="entry name" value="RIFMO-like"/>
</dbReference>
<dbReference type="Pfam" id="PF01494">
    <property type="entry name" value="FAD_binding_3"/>
    <property type="match status" value="1"/>
</dbReference>
<proteinExistence type="predicted"/>
<dbReference type="InterPro" id="IPR002938">
    <property type="entry name" value="FAD-bd"/>
</dbReference>
<dbReference type="NCBIfam" id="NF006002">
    <property type="entry name" value="PRK08132.1"/>
    <property type="match status" value="1"/>
</dbReference>
<name>A0A427XD29_9TREE</name>
<feature type="domain" description="FAD-binding" evidence="6">
    <location>
        <begin position="29"/>
        <end position="373"/>
    </location>
</feature>
<dbReference type="Proteomes" id="UP000279236">
    <property type="component" value="Unassembled WGS sequence"/>
</dbReference>
<feature type="region of interest" description="Disordered" evidence="5">
    <location>
        <begin position="415"/>
        <end position="443"/>
    </location>
</feature>
<dbReference type="PANTHER" id="PTHR43004:SF19">
    <property type="entry name" value="BINDING MONOOXYGENASE, PUTATIVE (JCVI)-RELATED"/>
    <property type="match status" value="1"/>
</dbReference>
<comment type="cofactor">
    <cofactor evidence="1">
        <name>FAD</name>
        <dbReference type="ChEBI" id="CHEBI:57692"/>
    </cofactor>
</comment>